<dbReference type="Pfam" id="PF03692">
    <property type="entry name" value="CxxCxxCC"/>
    <property type="match status" value="1"/>
</dbReference>
<dbReference type="RefSeq" id="WP_094200793.1">
    <property type="nucleotide sequence ID" value="NZ_NBIM01000002.1"/>
</dbReference>
<protein>
    <submittedName>
        <fullName evidence="1">Zinc/iron-chelating domain-containing protein</fullName>
    </submittedName>
</protein>
<dbReference type="EMBL" id="NBIM01000002">
    <property type="protein sequence ID" value="OXY81907.1"/>
    <property type="molecule type" value="Genomic_DNA"/>
</dbReference>
<sequence length="111" mass="11844">MSGGNPCLNCGACCAFFRVSFYWGEVHSDFAVPEPLTEPVSFTRLAMRGTNQPSPRCVALEGEVGGCVSCSIYENRPGPCRDFEAYDAEGACNRARAAHGLPPLEDNPVAA</sequence>
<keyword evidence="2" id="KW-1185">Reference proteome</keyword>
<gene>
    <name evidence="1" type="ORF">B6S08_10695</name>
</gene>
<dbReference type="AlphaFoldDB" id="A0A233REX1"/>
<reference evidence="1 2" key="1">
    <citation type="submission" date="2017-08" db="EMBL/GenBank/DDBJ databases">
        <title>A Genome Sequence of Oceanimonas doudoroffii ATCC 27123T.</title>
        <authorList>
            <person name="Brennan M.A."/>
            <person name="Maclea K.S."/>
            <person name="Mcclelland W.D."/>
            <person name="Trachtenberg A.M."/>
        </authorList>
    </citation>
    <scope>NUCLEOTIDE SEQUENCE [LARGE SCALE GENOMIC DNA]</scope>
    <source>
        <strain evidence="1 2">ATCC 27123</strain>
    </source>
</reference>
<evidence type="ECO:0000313" key="1">
    <source>
        <dbReference type="EMBL" id="OXY81907.1"/>
    </source>
</evidence>
<accession>A0A233REX1</accession>
<comment type="caution">
    <text evidence="1">The sequence shown here is derived from an EMBL/GenBank/DDBJ whole genome shotgun (WGS) entry which is preliminary data.</text>
</comment>
<dbReference type="InterPro" id="IPR005358">
    <property type="entry name" value="Puta_zinc/iron-chelating_dom"/>
</dbReference>
<organism evidence="1 2">
    <name type="scientific">Oceanimonas doudoroffii</name>
    <dbReference type="NCBI Taxonomy" id="84158"/>
    <lineage>
        <taxon>Bacteria</taxon>
        <taxon>Pseudomonadati</taxon>
        <taxon>Pseudomonadota</taxon>
        <taxon>Gammaproteobacteria</taxon>
        <taxon>Aeromonadales</taxon>
        <taxon>Aeromonadaceae</taxon>
        <taxon>Oceanimonas</taxon>
    </lineage>
</organism>
<proteinExistence type="predicted"/>
<evidence type="ECO:0000313" key="2">
    <source>
        <dbReference type="Proteomes" id="UP000242757"/>
    </source>
</evidence>
<dbReference type="OrthoDB" id="196483at2"/>
<dbReference type="Proteomes" id="UP000242757">
    <property type="component" value="Unassembled WGS sequence"/>
</dbReference>
<name>A0A233REX1_9GAMM</name>